<gene>
    <name evidence="1" type="primary">pp9</name>
</gene>
<accession>A0A1B2U713</accession>
<protein>
    <submittedName>
        <fullName evidence="1">Putative pheromone</fullName>
    </submittedName>
</protein>
<dbReference type="AlphaFoldDB" id="A0A1B2U713"/>
<dbReference type="EMBL" id="KU882135">
    <property type="protein sequence ID" value="AOC97510.1"/>
    <property type="molecule type" value="Genomic_DNA"/>
</dbReference>
<reference evidence="1" key="1">
    <citation type="submission" date="2016-03" db="EMBL/GenBank/DDBJ databases">
        <title>Screening and functional analysis of regulators involved in fruiting body formation of Flammulina velutipes.</title>
        <authorList>
            <person name="Wang W."/>
            <person name="Xie B."/>
            <person name="van Peer A.F."/>
        </authorList>
    </citation>
    <scope>NUCLEOTIDE SEQUENCE</scope>
    <source>
        <strain evidence="1">Fv25-3</strain>
    </source>
</reference>
<proteinExistence type="predicted"/>
<organism evidence="1">
    <name type="scientific">Flammulina velutipes</name>
    <name type="common">Agaricus velutipes</name>
    <dbReference type="NCBI Taxonomy" id="38945"/>
    <lineage>
        <taxon>Eukaryota</taxon>
        <taxon>Fungi</taxon>
        <taxon>Dikarya</taxon>
        <taxon>Basidiomycota</taxon>
        <taxon>Agaricomycotina</taxon>
        <taxon>Agaricomycetes</taxon>
        <taxon>Agaricomycetidae</taxon>
        <taxon>Agaricales</taxon>
        <taxon>Marasmiineae</taxon>
        <taxon>Physalacriaceae</taxon>
        <taxon>Flammulina</taxon>
    </lineage>
</organism>
<name>A0A1B2U713_FLAVE</name>
<evidence type="ECO:0000313" key="1">
    <source>
        <dbReference type="EMBL" id="AOC97510.1"/>
    </source>
</evidence>
<sequence>MDSFIDINSLCSDPDLLVFNIAGDAPVDAERAGSDIGAMCTIS</sequence>